<dbReference type="OrthoDB" id="9770826at2"/>
<feature type="signal peptide" evidence="1">
    <location>
        <begin position="1"/>
        <end position="19"/>
    </location>
</feature>
<dbReference type="PANTHER" id="PTHR38591">
    <property type="entry name" value="HYDROLASE"/>
    <property type="match status" value="1"/>
</dbReference>
<dbReference type="InterPro" id="IPR023374">
    <property type="entry name" value="AttH-like_dom_sf"/>
</dbReference>
<dbReference type="Pfam" id="PF17186">
    <property type="entry name" value="Lipocalin_9"/>
    <property type="match status" value="1"/>
</dbReference>
<dbReference type="PROSITE" id="PS51257">
    <property type="entry name" value="PROKAR_LIPOPROTEIN"/>
    <property type="match status" value="1"/>
</dbReference>
<dbReference type="Gene3D" id="2.40.370.10">
    <property type="entry name" value="AttH-like domain"/>
    <property type="match status" value="2"/>
</dbReference>
<sequence length="372" mass="42342">MRNVLLLAFSLFFATACSLKPTNQHDVFTDRAQLPQEEAPHLRNSLEWWYFTGHLKDKATGQSYGVEYVFFHFNPTGKQDYQMVNFALTDPQTKQFRYDYKVERLPKLLPATLPLSLTMKKKDERWTLSGQEGRYHLQARMAAHPGLAVNLTTTPAKPILLHGGTGYETYGPTAQAGYYSFPRLAATGTIEVDGKPREVEGELWYDRQWNCNSVTTKDLGWDWFSIQLDEPREEIMAYQLFNKATGQSVSGGSHFGPQAQNTHLAADDFQLETLAYWTSPTSKLRYPSRWRLRVPSQGYDLLIEPVIPDQELTLKLLPGIKMHYWEGMCRVTGTHNGQPVTGNSYVEITNRKEVKLQQGNPVQTPAASSITR</sequence>
<dbReference type="STRING" id="645990.SAMN00120144_3024"/>
<feature type="domain" description="AttH" evidence="2">
    <location>
        <begin position="47"/>
        <end position="210"/>
    </location>
</feature>
<evidence type="ECO:0000313" key="3">
    <source>
        <dbReference type="EMBL" id="SMB81862.1"/>
    </source>
</evidence>
<evidence type="ECO:0000313" key="4">
    <source>
        <dbReference type="Proteomes" id="UP000192266"/>
    </source>
</evidence>
<evidence type="ECO:0000256" key="1">
    <source>
        <dbReference type="SAM" id="SignalP"/>
    </source>
</evidence>
<dbReference type="InterPro" id="IPR010791">
    <property type="entry name" value="AttH_dom"/>
</dbReference>
<protein>
    <recommendedName>
        <fullName evidence="2">AttH domain-containing protein</fullName>
    </recommendedName>
</protein>
<dbReference type="RefSeq" id="WP_084443400.1">
    <property type="nucleotide sequence ID" value="NZ_FWWW01000034.1"/>
</dbReference>
<dbReference type="EMBL" id="FWWW01000034">
    <property type="protein sequence ID" value="SMB81862.1"/>
    <property type="molecule type" value="Genomic_DNA"/>
</dbReference>
<name>A0A1W1ULB8_9BACT</name>
<accession>A0A1W1ULB8</accession>
<keyword evidence="1" id="KW-0732">Signal</keyword>
<organism evidence="3 4">
    <name type="scientific">Hymenobacter roseosalivarius DSM 11622</name>
    <dbReference type="NCBI Taxonomy" id="645990"/>
    <lineage>
        <taxon>Bacteria</taxon>
        <taxon>Pseudomonadati</taxon>
        <taxon>Bacteroidota</taxon>
        <taxon>Cytophagia</taxon>
        <taxon>Cytophagales</taxon>
        <taxon>Hymenobacteraceae</taxon>
        <taxon>Hymenobacter</taxon>
    </lineage>
</organism>
<dbReference type="Pfam" id="PF07143">
    <property type="entry name" value="CrtC"/>
    <property type="match status" value="1"/>
</dbReference>
<feature type="chain" id="PRO_5013343145" description="AttH domain-containing protein" evidence="1">
    <location>
        <begin position="20"/>
        <end position="372"/>
    </location>
</feature>
<dbReference type="PANTHER" id="PTHR38591:SF1">
    <property type="entry name" value="BLL1000 PROTEIN"/>
    <property type="match status" value="1"/>
</dbReference>
<reference evidence="3 4" key="1">
    <citation type="submission" date="2017-04" db="EMBL/GenBank/DDBJ databases">
        <authorList>
            <person name="Afonso C.L."/>
            <person name="Miller P.J."/>
            <person name="Scott M.A."/>
            <person name="Spackman E."/>
            <person name="Goraichik I."/>
            <person name="Dimitrov K.M."/>
            <person name="Suarez D.L."/>
            <person name="Swayne D.E."/>
        </authorList>
    </citation>
    <scope>NUCLEOTIDE SEQUENCE [LARGE SCALE GENOMIC DNA]</scope>
    <source>
        <strain evidence="3 4">DSM 11622</strain>
    </source>
</reference>
<dbReference type="Proteomes" id="UP000192266">
    <property type="component" value="Unassembled WGS sequence"/>
</dbReference>
<dbReference type="AlphaFoldDB" id="A0A1W1ULB8"/>
<gene>
    <name evidence="3" type="ORF">SAMN00120144_3024</name>
</gene>
<dbReference type="SUPFAM" id="SSF159245">
    <property type="entry name" value="AttH-like"/>
    <property type="match status" value="1"/>
</dbReference>
<proteinExistence type="predicted"/>
<keyword evidence="4" id="KW-1185">Reference proteome</keyword>
<evidence type="ECO:0000259" key="2">
    <source>
        <dbReference type="Pfam" id="PF07143"/>
    </source>
</evidence>